<proteinExistence type="predicted"/>
<accession>A0A345CXJ7</accession>
<gene>
    <name evidence="1" type="ORF">AV903_22575</name>
</gene>
<protein>
    <submittedName>
        <fullName evidence="1">Uncharacterized protein</fullName>
    </submittedName>
</protein>
<sequence length="80" mass="8272">MTCALTGGDDVEYGSEPPGRMMTAIQAGKKNATNENARLVTGSAGHDAGRQHPTSYALDSVSVCAFNDQDNISITTAIGI</sequence>
<dbReference type="EMBL" id="CP013970">
    <property type="protein sequence ID" value="AXF78164.1"/>
    <property type="molecule type" value="Genomic_DNA"/>
</dbReference>
<dbReference type="RefSeq" id="WP_233479332.1">
    <property type="nucleotide sequence ID" value="NZ_CP013970.1"/>
</dbReference>
<evidence type="ECO:0000313" key="2">
    <source>
        <dbReference type="Proteomes" id="UP000264980"/>
    </source>
</evidence>
<evidence type="ECO:0000313" key="1">
    <source>
        <dbReference type="EMBL" id="AXF78164.1"/>
    </source>
</evidence>
<dbReference type="Proteomes" id="UP000264980">
    <property type="component" value="Chromosome"/>
</dbReference>
<reference evidence="1 2" key="1">
    <citation type="submission" date="2016-01" db="EMBL/GenBank/DDBJ databases">
        <authorList>
            <person name="Oliw E.H."/>
        </authorList>
    </citation>
    <scope>NUCLEOTIDE SEQUENCE [LARGE SCALE GENOMIC DNA]</scope>
    <source>
        <strain evidence="1 2">MDcuke</strain>
    </source>
</reference>
<organism evidence="1 2">
    <name type="scientific">Erwinia tracheiphila</name>
    <dbReference type="NCBI Taxonomy" id="65700"/>
    <lineage>
        <taxon>Bacteria</taxon>
        <taxon>Pseudomonadati</taxon>
        <taxon>Pseudomonadota</taxon>
        <taxon>Gammaproteobacteria</taxon>
        <taxon>Enterobacterales</taxon>
        <taxon>Erwiniaceae</taxon>
        <taxon>Erwinia</taxon>
    </lineage>
</organism>
<dbReference type="AlphaFoldDB" id="A0A345CXJ7"/>
<name>A0A345CXJ7_9GAMM</name>